<dbReference type="Pfam" id="PF00672">
    <property type="entry name" value="HAMP"/>
    <property type="match status" value="1"/>
</dbReference>
<dbReference type="SUPFAM" id="SSF47384">
    <property type="entry name" value="Homodimeric domain of signal transducing histidine kinase"/>
    <property type="match status" value="1"/>
</dbReference>
<evidence type="ECO:0000256" key="9">
    <source>
        <dbReference type="ARBA" id="ARBA00023012"/>
    </source>
</evidence>
<evidence type="ECO:0000313" key="18">
    <source>
        <dbReference type="Proteomes" id="UP000184196"/>
    </source>
</evidence>
<dbReference type="InterPro" id="IPR009056">
    <property type="entry name" value="Cyt_c-like_dom"/>
</dbReference>
<dbReference type="InterPro" id="IPR050736">
    <property type="entry name" value="Sensor_HK_Regulatory"/>
</dbReference>
<dbReference type="PRINTS" id="PR00344">
    <property type="entry name" value="BCTRLSENSOR"/>
</dbReference>
<keyword evidence="18" id="KW-1185">Reference proteome</keyword>
<reference evidence="18" key="1">
    <citation type="submission" date="2016-11" db="EMBL/GenBank/DDBJ databases">
        <authorList>
            <person name="Varghese N."/>
            <person name="Submissions S."/>
        </authorList>
    </citation>
    <scope>NUCLEOTIDE SEQUENCE [LARGE SCALE GENOMIC DNA]</scope>
    <source>
        <strain evidence="18">DSM 11792</strain>
    </source>
</reference>
<dbReference type="Pfam" id="PF00512">
    <property type="entry name" value="HisKA"/>
    <property type="match status" value="1"/>
</dbReference>
<evidence type="ECO:0000256" key="5">
    <source>
        <dbReference type="ARBA" id="ARBA00022679"/>
    </source>
</evidence>
<dbReference type="PANTHER" id="PTHR43711:SF26">
    <property type="entry name" value="SENSOR HISTIDINE KINASE RCSC"/>
    <property type="match status" value="1"/>
</dbReference>
<keyword evidence="5" id="KW-0808">Transferase</keyword>
<dbReference type="InterPro" id="IPR036890">
    <property type="entry name" value="HATPase_C_sf"/>
</dbReference>
<dbReference type="PROSITE" id="PS51007">
    <property type="entry name" value="CYTC"/>
    <property type="match status" value="1"/>
</dbReference>
<dbReference type="RefSeq" id="WP_073162609.1">
    <property type="nucleotide sequence ID" value="NZ_FQUW01000005.1"/>
</dbReference>
<gene>
    <name evidence="17" type="ORF">SAMN02745218_00280</name>
</gene>
<evidence type="ECO:0000256" key="1">
    <source>
        <dbReference type="ARBA" id="ARBA00000085"/>
    </source>
</evidence>
<dbReference type="PROSITE" id="PS50109">
    <property type="entry name" value="HIS_KIN"/>
    <property type="match status" value="1"/>
</dbReference>
<protein>
    <recommendedName>
        <fullName evidence="3">histidine kinase</fullName>
        <ecNumber evidence="3">2.7.13.3</ecNumber>
    </recommendedName>
</protein>
<dbReference type="Gene3D" id="3.30.565.10">
    <property type="entry name" value="Histidine kinase-like ATPase, C-terminal domain"/>
    <property type="match status" value="1"/>
</dbReference>
<evidence type="ECO:0000256" key="12">
    <source>
        <dbReference type="SAM" id="Coils"/>
    </source>
</evidence>
<dbReference type="GO" id="GO:0046872">
    <property type="term" value="F:metal ion binding"/>
    <property type="evidence" value="ECO:0007669"/>
    <property type="project" value="UniProtKB-KW"/>
</dbReference>
<dbReference type="EMBL" id="FQUW01000005">
    <property type="protein sequence ID" value="SHE42394.1"/>
    <property type="molecule type" value="Genomic_DNA"/>
</dbReference>
<dbReference type="GO" id="GO:0016020">
    <property type="term" value="C:membrane"/>
    <property type="evidence" value="ECO:0007669"/>
    <property type="project" value="UniProtKB-SubCell"/>
</dbReference>
<keyword evidence="10 13" id="KW-0472">Membrane</keyword>
<feature type="coiled-coil region" evidence="12">
    <location>
        <begin position="280"/>
        <end position="321"/>
    </location>
</feature>
<dbReference type="SMART" id="SM00388">
    <property type="entry name" value="HisKA"/>
    <property type="match status" value="1"/>
</dbReference>
<keyword evidence="7" id="KW-0418">Kinase</keyword>
<keyword evidence="4" id="KW-0597">Phosphoprotein</keyword>
<dbReference type="InterPro" id="IPR021796">
    <property type="entry name" value="Tll0287-like_dom"/>
</dbReference>
<evidence type="ECO:0000256" key="13">
    <source>
        <dbReference type="SAM" id="Phobius"/>
    </source>
</evidence>
<keyword evidence="13" id="KW-0812">Transmembrane</keyword>
<dbReference type="SUPFAM" id="SSF158472">
    <property type="entry name" value="HAMP domain-like"/>
    <property type="match status" value="1"/>
</dbReference>
<evidence type="ECO:0000259" key="15">
    <source>
        <dbReference type="PROSITE" id="PS50885"/>
    </source>
</evidence>
<feature type="domain" description="Cytochrome c" evidence="16">
    <location>
        <begin position="136"/>
        <end position="273"/>
    </location>
</feature>
<dbReference type="Pfam" id="PF11845">
    <property type="entry name" value="Tll0287-like"/>
    <property type="match status" value="1"/>
</dbReference>
<dbReference type="EC" id="2.7.13.3" evidence="3"/>
<dbReference type="Gene3D" id="1.10.287.130">
    <property type="match status" value="1"/>
</dbReference>
<dbReference type="AlphaFoldDB" id="A0A1M4TDD4"/>
<evidence type="ECO:0000256" key="11">
    <source>
        <dbReference type="PROSITE-ProRule" id="PRU00433"/>
    </source>
</evidence>
<keyword evidence="9" id="KW-0902">Two-component regulatory system</keyword>
<evidence type="ECO:0000313" key="17">
    <source>
        <dbReference type="EMBL" id="SHE42394.1"/>
    </source>
</evidence>
<keyword evidence="13" id="KW-1133">Transmembrane helix</keyword>
<feature type="coiled-coil region" evidence="12">
    <location>
        <begin position="348"/>
        <end position="382"/>
    </location>
</feature>
<keyword evidence="12" id="KW-0175">Coiled coil</keyword>
<evidence type="ECO:0000256" key="10">
    <source>
        <dbReference type="ARBA" id="ARBA00023136"/>
    </source>
</evidence>
<evidence type="ECO:0000256" key="6">
    <source>
        <dbReference type="ARBA" id="ARBA00022723"/>
    </source>
</evidence>
<dbReference type="OrthoDB" id="9780718at2"/>
<dbReference type="InterPro" id="IPR036097">
    <property type="entry name" value="HisK_dim/P_sf"/>
</dbReference>
<evidence type="ECO:0000256" key="7">
    <source>
        <dbReference type="ARBA" id="ARBA00022777"/>
    </source>
</evidence>
<evidence type="ECO:0000256" key="4">
    <source>
        <dbReference type="ARBA" id="ARBA00022553"/>
    </source>
</evidence>
<organism evidence="17 18">
    <name type="scientific">Desulfofundulus australicus DSM 11792</name>
    <dbReference type="NCBI Taxonomy" id="1121425"/>
    <lineage>
        <taxon>Bacteria</taxon>
        <taxon>Bacillati</taxon>
        <taxon>Bacillota</taxon>
        <taxon>Clostridia</taxon>
        <taxon>Eubacteriales</taxon>
        <taxon>Peptococcaceae</taxon>
        <taxon>Desulfofundulus</taxon>
    </lineage>
</organism>
<dbReference type="SMART" id="SM00304">
    <property type="entry name" value="HAMP"/>
    <property type="match status" value="1"/>
</dbReference>
<evidence type="ECO:0000259" key="14">
    <source>
        <dbReference type="PROSITE" id="PS50109"/>
    </source>
</evidence>
<dbReference type="PROSITE" id="PS50885">
    <property type="entry name" value="HAMP"/>
    <property type="match status" value="1"/>
</dbReference>
<keyword evidence="6 11" id="KW-0479">Metal-binding</keyword>
<accession>A0A1M4TDD4</accession>
<keyword evidence="8 11" id="KW-0408">Iron</keyword>
<dbReference type="InterPro" id="IPR005467">
    <property type="entry name" value="His_kinase_dom"/>
</dbReference>
<feature type="domain" description="Histidine kinase" evidence="14">
    <location>
        <begin position="328"/>
        <end position="548"/>
    </location>
</feature>
<dbReference type="Pfam" id="PF02518">
    <property type="entry name" value="HATPase_c"/>
    <property type="match status" value="1"/>
</dbReference>
<comment type="catalytic activity">
    <reaction evidence="1">
        <text>ATP + protein L-histidine = ADP + protein N-phospho-L-histidine.</text>
        <dbReference type="EC" id="2.7.13.3"/>
    </reaction>
</comment>
<dbReference type="PANTHER" id="PTHR43711">
    <property type="entry name" value="TWO-COMPONENT HISTIDINE KINASE"/>
    <property type="match status" value="1"/>
</dbReference>
<dbReference type="CDD" id="cd16922">
    <property type="entry name" value="HATPase_EvgS-ArcB-TorS-like"/>
    <property type="match status" value="1"/>
</dbReference>
<sequence length="550" mass="62106">MRGTLSRKFMARITLVLLVITGVNLGLDYYEQKNQILQELKEKSRVITGQLLATREFIARNQDRINYDSRGHFEFKGLNPAAVGRGVGEIFNQSTGYHIKQTRLNPRNPGNAPDAFERKGLQALAQNPSMTEFYGFDEQNGEKVFRYMVPLRVEEYCLQCHGEPAGRPDITGYPKEGYRVGDLGGAISLVVPVKNLLAAVQQNLLRHLAFFFILLLVILGVVYLLIHRLVSAPLNLLCRAAVRLGEGELDLSFPRLDSSAEIGQLAARFQWMARQLHDLYTGLEQKVQERTAQLQAANELLERQRQELEKANQELSRASEMKSRFLAGMSHEMRTPLTSIIAFSELLLQEVKEENIRQRQNLQEIKASARRLLALIEDLLDLAKIEAGRFHLQRELVDLADIFESVDKTLGPLREEKGLDWYWEVEPDVPLMEIDGEKIRRAILNLAHNAVKFTPPGGRVEMRAGFDPERKEVFIRVTDSGTGIEPEELDRIFEPFYQAANSRTHKYGGSGLGLSLARELVELHGGYISAASKPGEGSTFNIYLPVTQVP</sequence>
<evidence type="ECO:0000256" key="2">
    <source>
        <dbReference type="ARBA" id="ARBA00004370"/>
    </source>
</evidence>
<dbReference type="GO" id="GO:0009055">
    <property type="term" value="F:electron transfer activity"/>
    <property type="evidence" value="ECO:0007669"/>
    <property type="project" value="InterPro"/>
</dbReference>
<dbReference type="InterPro" id="IPR003660">
    <property type="entry name" value="HAMP_dom"/>
</dbReference>
<comment type="subcellular location">
    <subcellularLocation>
        <location evidence="2">Membrane</location>
    </subcellularLocation>
</comment>
<dbReference type="CDD" id="cd00082">
    <property type="entry name" value="HisKA"/>
    <property type="match status" value="1"/>
</dbReference>
<dbReference type="InterPro" id="IPR003594">
    <property type="entry name" value="HATPase_dom"/>
</dbReference>
<proteinExistence type="predicted"/>
<dbReference type="InterPro" id="IPR003661">
    <property type="entry name" value="HisK_dim/P_dom"/>
</dbReference>
<evidence type="ECO:0000256" key="8">
    <source>
        <dbReference type="ARBA" id="ARBA00023004"/>
    </source>
</evidence>
<dbReference type="SUPFAM" id="SSF55874">
    <property type="entry name" value="ATPase domain of HSP90 chaperone/DNA topoisomerase II/histidine kinase"/>
    <property type="match status" value="1"/>
</dbReference>
<dbReference type="Gene3D" id="6.10.340.10">
    <property type="match status" value="1"/>
</dbReference>
<feature type="transmembrane region" description="Helical" evidence="13">
    <location>
        <begin position="204"/>
        <end position="226"/>
    </location>
</feature>
<feature type="domain" description="HAMP" evidence="15">
    <location>
        <begin position="228"/>
        <end position="281"/>
    </location>
</feature>
<name>A0A1M4TDD4_9FIRM</name>
<dbReference type="FunFam" id="1.10.287.130:FF:000001">
    <property type="entry name" value="Two-component sensor histidine kinase"/>
    <property type="match status" value="1"/>
</dbReference>
<keyword evidence="11" id="KW-0349">Heme</keyword>
<dbReference type="GO" id="GO:0020037">
    <property type="term" value="F:heme binding"/>
    <property type="evidence" value="ECO:0007669"/>
    <property type="project" value="InterPro"/>
</dbReference>
<evidence type="ECO:0000256" key="3">
    <source>
        <dbReference type="ARBA" id="ARBA00012438"/>
    </source>
</evidence>
<dbReference type="SMART" id="SM00387">
    <property type="entry name" value="HATPase_c"/>
    <property type="match status" value="1"/>
</dbReference>
<evidence type="ECO:0000259" key="16">
    <source>
        <dbReference type="PROSITE" id="PS51007"/>
    </source>
</evidence>
<dbReference type="Proteomes" id="UP000184196">
    <property type="component" value="Unassembled WGS sequence"/>
</dbReference>
<dbReference type="InterPro" id="IPR004358">
    <property type="entry name" value="Sig_transdc_His_kin-like_C"/>
</dbReference>
<dbReference type="CDD" id="cd06225">
    <property type="entry name" value="HAMP"/>
    <property type="match status" value="1"/>
</dbReference>
<dbReference type="GO" id="GO:0000155">
    <property type="term" value="F:phosphorelay sensor kinase activity"/>
    <property type="evidence" value="ECO:0007669"/>
    <property type="project" value="InterPro"/>
</dbReference>
<dbReference type="FunFam" id="3.30.565.10:FF:000006">
    <property type="entry name" value="Sensor histidine kinase WalK"/>
    <property type="match status" value="1"/>
</dbReference>